<dbReference type="Gene3D" id="1.10.3090.10">
    <property type="entry name" value="cca-adding enzyme, domain 2"/>
    <property type="match status" value="1"/>
</dbReference>
<dbReference type="InterPro" id="IPR050264">
    <property type="entry name" value="Bact_CCA-adding_enz_type3_sf"/>
</dbReference>
<evidence type="ECO:0000259" key="12">
    <source>
        <dbReference type="Pfam" id="PF13735"/>
    </source>
</evidence>
<evidence type="ECO:0000256" key="2">
    <source>
        <dbReference type="ARBA" id="ARBA00022679"/>
    </source>
</evidence>
<dbReference type="GO" id="GO:0008033">
    <property type="term" value="P:tRNA processing"/>
    <property type="evidence" value="ECO:0007669"/>
    <property type="project" value="UniProtKB-KW"/>
</dbReference>
<gene>
    <name evidence="13" type="ORF">H9890_01445</name>
</gene>
<dbReference type="SUPFAM" id="SSF81891">
    <property type="entry name" value="Poly A polymerase C-terminal region-like"/>
    <property type="match status" value="1"/>
</dbReference>
<evidence type="ECO:0000313" key="14">
    <source>
        <dbReference type="Proteomes" id="UP000823933"/>
    </source>
</evidence>
<keyword evidence="3" id="KW-0819">tRNA processing</keyword>
<evidence type="ECO:0000256" key="6">
    <source>
        <dbReference type="ARBA" id="ARBA00022741"/>
    </source>
</evidence>
<dbReference type="Proteomes" id="UP000823933">
    <property type="component" value="Unassembled WGS sequence"/>
</dbReference>
<evidence type="ECO:0000256" key="9">
    <source>
        <dbReference type="RuleBase" id="RU003953"/>
    </source>
</evidence>
<keyword evidence="4" id="KW-0548">Nucleotidyltransferase</keyword>
<evidence type="ECO:0000313" key="13">
    <source>
        <dbReference type="EMBL" id="HIW08049.1"/>
    </source>
</evidence>
<reference evidence="13" key="2">
    <citation type="submission" date="2021-04" db="EMBL/GenBank/DDBJ databases">
        <authorList>
            <person name="Gilroy R."/>
        </authorList>
    </citation>
    <scope>NUCLEOTIDE SEQUENCE</scope>
    <source>
        <strain evidence="13">ChiHcolR34-3080</strain>
    </source>
</reference>
<name>A0A9D1Q8L8_9FIRM</name>
<comment type="similarity">
    <text evidence="9">Belongs to the tRNA nucleotidyltransferase/poly(A) polymerase family.</text>
</comment>
<evidence type="ECO:0000256" key="3">
    <source>
        <dbReference type="ARBA" id="ARBA00022694"/>
    </source>
</evidence>
<dbReference type="GO" id="GO:0016779">
    <property type="term" value="F:nucleotidyltransferase activity"/>
    <property type="evidence" value="ECO:0007669"/>
    <property type="project" value="UniProtKB-KW"/>
</dbReference>
<evidence type="ECO:0000256" key="5">
    <source>
        <dbReference type="ARBA" id="ARBA00022723"/>
    </source>
</evidence>
<comment type="cofactor">
    <cofactor evidence="1">
        <name>Mg(2+)</name>
        <dbReference type="ChEBI" id="CHEBI:18420"/>
    </cofactor>
</comment>
<dbReference type="GO" id="GO:0046872">
    <property type="term" value="F:metal ion binding"/>
    <property type="evidence" value="ECO:0007669"/>
    <property type="project" value="UniProtKB-KW"/>
</dbReference>
<keyword evidence="7" id="KW-0460">Magnesium</keyword>
<comment type="caution">
    <text evidence="13">The sequence shown here is derived from an EMBL/GenBank/DDBJ whole genome shotgun (WGS) entry which is preliminary data.</text>
</comment>
<evidence type="ECO:0000256" key="4">
    <source>
        <dbReference type="ARBA" id="ARBA00022695"/>
    </source>
</evidence>
<dbReference type="Pfam" id="PF01743">
    <property type="entry name" value="PolyA_pol"/>
    <property type="match status" value="1"/>
</dbReference>
<evidence type="ECO:0000256" key="7">
    <source>
        <dbReference type="ARBA" id="ARBA00022842"/>
    </source>
</evidence>
<dbReference type="InterPro" id="IPR032810">
    <property type="entry name" value="CCA-adding_enz_C"/>
</dbReference>
<dbReference type="GO" id="GO:0000166">
    <property type="term" value="F:nucleotide binding"/>
    <property type="evidence" value="ECO:0007669"/>
    <property type="project" value="UniProtKB-KW"/>
</dbReference>
<feature type="domain" description="CCA-adding enzyme C-terminal" evidence="12">
    <location>
        <begin position="268"/>
        <end position="395"/>
    </location>
</feature>
<protein>
    <submittedName>
        <fullName evidence="13">tRNA nucleotidyltransferase</fullName>
    </submittedName>
</protein>
<evidence type="ECO:0000259" key="11">
    <source>
        <dbReference type="Pfam" id="PF12627"/>
    </source>
</evidence>
<sequence length="401" mass="42874">MREIVIDPGAAAVLDALHRAGHKAYLVGGCVRDSLAGRTPQDWDICTSARPEQTLALFGAARCIPTGLQHGTVTVREDGGLYEVTTFRVEGGYTDGRHPDRVDFVADVKEDLARRDFTINAMAYSAAEGLIDPFGGAEDLLVRRVVRAVGDPVRRFAEDGLRILRLYRFGAREELALDPATAAAALAERERLGCVSAERIWQELAKLLAARRPGRWMPAEIFKTILPELDLAHYAAALRTVDALPPDPLPRLAALLAPSGPAGTAAALARLRCSGAEAAAVRTLAAESGLALTGESPRLQARRLLVRLEPDAVRRLLALRQAQTGEAGFGTVAAAAEQLLAEHACCRVGQLAVNGRDLLALGVRPGPAVGRLLAAALTEVAEERLPNDRAALLGWLQQQTE</sequence>
<dbReference type="Gene3D" id="1.10.246.80">
    <property type="match status" value="1"/>
</dbReference>
<organism evidence="13 14">
    <name type="scientific">Candidatus Faecalibacterium intestinigallinarum</name>
    <dbReference type="NCBI Taxonomy" id="2838581"/>
    <lineage>
        <taxon>Bacteria</taxon>
        <taxon>Bacillati</taxon>
        <taxon>Bacillota</taxon>
        <taxon>Clostridia</taxon>
        <taxon>Eubacteriales</taxon>
        <taxon>Oscillospiraceae</taxon>
        <taxon>Faecalibacterium</taxon>
    </lineage>
</organism>
<evidence type="ECO:0000259" key="10">
    <source>
        <dbReference type="Pfam" id="PF01743"/>
    </source>
</evidence>
<dbReference type="AlphaFoldDB" id="A0A9D1Q8L8"/>
<dbReference type="Pfam" id="PF13735">
    <property type="entry name" value="tRNA_NucTran2_2"/>
    <property type="match status" value="1"/>
</dbReference>
<dbReference type="PANTHER" id="PTHR46173">
    <property type="entry name" value="CCA TRNA NUCLEOTIDYLTRANSFERASE 1, MITOCHONDRIAL"/>
    <property type="match status" value="1"/>
</dbReference>
<evidence type="ECO:0000256" key="1">
    <source>
        <dbReference type="ARBA" id="ARBA00001946"/>
    </source>
</evidence>
<keyword evidence="2 9" id="KW-0808">Transferase</keyword>
<reference evidence="13" key="1">
    <citation type="journal article" date="2021" name="PeerJ">
        <title>Extensive microbial diversity within the chicken gut microbiome revealed by metagenomics and culture.</title>
        <authorList>
            <person name="Gilroy R."/>
            <person name="Ravi A."/>
            <person name="Getino M."/>
            <person name="Pursley I."/>
            <person name="Horton D.L."/>
            <person name="Alikhan N.F."/>
            <person name="Baker D."/>
            <person name="Gharbi K."/>
            <person name="Hall N."/>
            <person name="Watson M."/>
            <person name="Adriaenssens E.M."/>
            <person name="Foster-Nyarko E."/>
            <person name="Jarju S."/>
            <person name="Secka A."/>
            <person name="Antonio M."/>
            <person name="Oren A."/>
            <person name="Chaudhuri R.R."/>
            <person name="La Ragione R."/>
            <person name="Hildebrand F."/>
            <person name="Pallen M.J."/>
        </authorList>
    </citation>
    <scope>NUCLEOTIDE SEQUENCE</scope>
    <source>
        <strain evidence="13">ChiHcolR34-3080</strain>
    </source>
</reference>
<dbReference type="GO" id="GO:0000049">
    <property type="term" value="F:tRNA binding"/>
    <property type="evidence" value="ECO:0007669"/>
    <property type="project" value="TreeGrafter"/>
</dbReference>
<keyword evidence="6" id="KW-0547">Nucleotide-binding</keyword>
<dbReference type="CDD" id="cd05398">
    <property type="entry name" value="NT_ClassII-CCAase"/>
    <property type="match status" value="1"/>
</dbReference>
<accession>A0A9D1Q8L8</accession>
<dbReference type="InterPro" id="IPR043519">
    <property type="entry name" value="NT_sf"/>
</dbReference>
<feature type="domain" description="Poly A polymerase head" evidence="10">
    <location>
        <begin position="24"/>
        <end position="144"/>
    </location>
</feature>
<proteinExistence type="inferred from homology"/>
<dbReference type="SUPFAM" id="SSF81301">
    <property type="entry name" value="Nucleotidyltransferase"/>
    <property type="match status" value="1"/>
</dbReference>
<dbReference type="Pfam" id="PF12627">
    <property type="entry name" value="PolyA_pol_RNAbd"/>
    <property type="match status" value="1"/>
</dbReference>
<feature type="domain" description="tRNA nucleotidyltransferase/poly(A) polymerase RNA and SrmB- binding" evidence="11">
    <location>
        <begin position="176"/>
        <end position="229"/>
    </location>
</feature>
<dbReference type="PANTHER" id="PTHR46173:SF1">
    <property type="entry name" value="CCA TRNA NUCLEOTIDYLTRANSFERASE 1, MITOCHONDRIAL"/>
    <property type="match status" value="1"/>
</dbReference>
<dbReference type="InterPro" id="IPR032828">
    <property type="entry name" value="PolyA_RNA-bd"/>
</dbReference>
<dbReference type="InterPro" id="IPR002646">
    <property type="entry name" value="PolA_pol_head_dom"/>
</dbReference>
<dbReference type="Gene3D" id="3.30.460.10">
    <property type="entry name" value="Beta Polymerase, domain 2"/>
    <property type="match status" value="1"/>
</dbReference>
<dbReference type="EMBL" id="DXHQ01000017">
    <property type="protein sequence ID" value="HIW08049.1"/>
    <property type="molecule type" value="Genomic_DNA"/>
</dbReference>
<keyword evidence="5" id="KW-0479">Metal-binding</keyword>
<evidence type="ECO:0000256" key="8">
    <source>
        <dbReference type="ARBA" id="ARBA00022884"/>
    </source>
</evidence>
<keyword evidence="8 9" id="KW-0694">RNA-binding</keyword>